<proteinExistence type="predicted"/>
<evidence type="ECO:0000313" key="2">
    <source>
        <dbReference type="Proteomes" id="UP000199119"/>
    </source>
</evidence>
<dbReference type="EMBL" id="FONX01000006">
    <property type="protein sequence ID" value="SFE86917.1"/>
    <property type="molecule type" value="Genomic_DNA"/>
</dbReference>
<reference evidence="2" key="1">
    <citation type="submission" date="2016-10" db="EMBL/GenBank/DDBJ databases">
        <authorList>
            <person name="Varghese N."/>
            <person name="Submissions S."/>
        </authorList>
    </citation>
    <scope>NUCLEOTIDE SEQUENCE [LARGE SCALE GENOMIC DNA]</scope>
    <source>
        <strain evidence="2">DSM 27981</strain>
    </source>
</reference>
<name>A0A1I2E2J8_9BURK</name>
<gene>
    <name evidence="1" type="ORF">SAMN04489711_106175</name>
</gene>
<protein>
    <submittedName>
        <fullName evidence="1">Uncharacterized protein</fullName>
    </submittedName>
</protein>
<organism evidence="1 2">
    <name type="scientific">Paracidovorax wautersii</name>
    <dbReference type="NCBI Taxonomy" id="1177982"/>
    <lineage>
        <taxon>Bacteria</taxon>
        <taxon>Pseudomonadati</taxon>
        <taxon>Pseudomonadota</taxon>
        <taxon>Betaproteobacteria</taxon>
        <taxon>Burkholderiales</taxon>
        <taxon>Comamonadaceae</taxon>
        <taxon>Paracidovorax</taxon>
    </lineage>
</organism>
<dbReference type="AlphaFoldDB" id="A0A1I2E2J8"/>
<accession>A0A1I2E2J8</accession>
<evidence type="ECO:0000313" key="1">
    <source>
        <dbReference type="EMBL" id="SFE86917.1"/>
    </source>
</evidence>
<dbReference type="STRING" id="1177982.SAMN04489711_106175"/>
<dbReference type="Proteomes" id="UP000199119">
    <property type="component" value="Unassembled WGS sequence"/>
</dbReference>
<sequence>MPHATFPPCPVCQGDGCLLGSLGRSTWFRCRQCGMVFRRARRARGPRTPAPKAQGGAS</sequence>
<keyword evidence="2" id="KW-1185">Reference proteome</keyword>